<sequence length="311" mass="33415">MRETGFELLPPPESEPRFTVETFSRPQAEALPERENEDAVVVLENDEALVAAALDGATSIGTVTGAASGPGGRFAAQTAIEGIRRQFASAQSSSELLLAANRYIADQLRLHGIDADSASPLDLSRASGTAVRIDKARQLVEVSHIGEAAALVVHREGMVESVAPPDAESYDATAIALAQKIAEQRGCSLAEALQNPQIFDLMKKSQLTDNAPDGSGAGVLNGSKNAERYIVTKSWPLGQIKQVLLLTDGLWLPTKQFGQEPDWQEMAGVINQRGLAELYRQVTALENDDTDLIKYPRFKKHDDASGVVITV</sequence>
<gene>
    <name evidence="2" type="ORF">A3J59_02465</name>
</gene>
<protein>
    <recommendedName>
        <fullName evidence="1">PPM-type phosphatase domain-containing protein</fullName>
    </recommendedName>
</protein>
<dbReference type="EMBL" id="MHIL01000020">
    <property type="protein sequence ID" value="OGY51309.1"/>
    <property type="molecule type" value="Genomic_DNA"/>
</dbReference>
<evidence type="ECO:0000313" key="2">
    <source>
        <dbReference type="EMBL" id="OGY51309.1"/>
    </source>
</evidence>
<name>A0A1G1YG89_9BACT</name>
<organism evidence="2 3">
    <name type="scientific">Candidatus Buchananbacteria bacterium RIFCSPHIGHO2_02_FULL_56_16</name>
    <dbReference type="NCBI Taxonomy" id="1797542"/>
    <lineage>
        <taxon>Bacteria</taxon>
        <taxon>Candidatus Buchananiibacteriota</taxon>
    </lineage>
</organism>
<reference evidence="2 3" key="1">
    <citation type="journal article" date="2016" name="Nat. Commun.">
        <title>Thousands of microbial genomes shed light on interconnected biogeochemical processes in an aquifer system.</title>
        <authorList>
            <person name="Anantharaman K."/>
            <person name="Brown C.T."/>
            <person name="Hug L.A."/>
            <person name="Sharon I."/>
            <person name="Castelle C.J."/>
            <person name="Probst A.J."/>
            <person name="Thomas B.C."/>
            <person name="Singh A."/>
            <person name="Wilkins M.J."/>
            <person name="Karaoz U."/>
            <person name="Brodie E.L."/>
            <person name="Williams K.H."/>
            <person name="Hubbard S.S."/>
            <person name="Banfield J.F."/>
        </authorList>
    </citation>
    <scope>NUCLEOTIDE SEQUENCE [LARGE SCALE GENOMIC DNA]</scope>
</reference>
<comment type="caution">
    <text evidence="2">The sequence shown here is derived from an EMBL/GenBank/DDBJ whole genome shotgun (WGS) entry which is preliminary data.</text>
</comment>
<dbReference type="SUPFAM" id="SSF81606">
    <property type="entry name" value="PP2C-like"/>
    <property type="match status" value="1"/>
</dbReference>
<dbReference type="Gene3D" id="3.60.40.10">
    <property type="entry name" value="PPM-type phosphatase domain"/>
    <property type="match status" value="1"/>
</dbReference>
<dbReference type="Proteomes" id="UP000177310">
    <property type="component" value="Unassembled WGS sequence"/>
</dbReference>
<dbReference type="STRING" id="1797542.A3J59_02465"/>
<dbReference type="InterPro" id="IPR001932">
    <property type="entry name" value="PPM-type_phosphatase-like_dom"/>
</dbReference>
<proteinExistence type="predicted"/>
<feature type="domain" description="PPM-type phosphatase" evidence="1">
    <location>
        <begin position="36"/>
        <end position="268"/>
    </location>
</feature>
<dbReference type="Pfam" id="PF13672">
    <property type="entry name" value="PP2C_2"/>
    <property type="match status" value="1"/>
</dbReference>
<evidence type="ECO:0000259" key="1">
    <source>
        <dbReference type="Pfam" id="PF13672"/>
    </source>
</evidence>
<dbReference type="AlphaFoldDB" id="A0A1G1YG89"/>
<evidence type="ECO:0000313" key="3">
    <source>
        <dbReference type="Proteomes" id="UP000177310"/>
    </source>
</evidence>
<accession>A0A1G1YG89</accession>
<dbReference type="InterPro" id="IPR036457">
    <property type="entry name" value="PPM-type-like_dom_sf"/>
</dbReference>